<proteinExistence type="predicted"/>
<dbReference type="KEGG" id="srub:C2R22_21785"/>
<protein>
    <submittedName>
        <fullName evidence="1">Dihydrodiol dehydrogenase</fullName>
    </submittedName>
</protein>
<dbReference type="Proteomes" id="UP000236584">
    <property type="component" value="Plasmid unnamed1"/>
</dbReference>
<organism evidence="1 2">
    <name type="scientific">Salinigranum rubrum</name>
    <dbReference type="NCBI Taxonomy" id="755307"/>
    <lineage>
        <taxon>Archaea</taxon>
        <taxon>Methanobacteriati</taxon>
        <taxon>Methanobacteriota</taxon>
        <taxon>Stenosarchaea group</taxon>
        <taxon>Halobacteria</taxon>
        <taxon>Halobacteriales</taxon>
        <taxon>Haloferacaceae</taxon>
        <taxon>Salinigranum</taxon>
    </lineage>
</organism>
<dbReference type="AlphaFoldDB" id="A0A2I8VSW1"/>
<dbReference type="OrthoDB" id="296462at2157"/>
<sequence length="81" mass="9037">MERTDESLQIGNEYTVVQLAVLDTDAGPRLVIDSPKLGYSCQLSVAELAALSRQEMDLFSDLLRTPLGPVDEEDEHPLFHH</sequence>
<gene>
    <name evidence="1" type="ORF">C2R22_21785</name>
</gene>
<evidence type="ECO:0000313" key="1">
    <source>
        <dbReference type="EMBL" id="AUV84269.1"/>
    </source>
</evidence>
<name>A0A2I8VSW1_9EURY</name>
<accession>A0A2I8VSW1</accession>
<keyword evidence="1" id="KW-0614">Plasmid</keyword>
<reference evidence="1 2" key="1">
    <citation type="submission" date="2018-01" db="EMBL/GenBank/DDBJ databases">
        <title>Complete genome sequence of Salinigranum rubrum GX10T, an extremely halophilic archaeon isolated from a marine solar saltern.</title>
        <authorList>
            <person name="Han S."/>
        </authorList>
    </citation>
    <scope>NUCLEOTIDE SEQUENCE [LARGE SCALE GENOMIC DNA]</scope>
    <source>
        <strain evidence="1 2">GX10</strain>
        <plasmid evidence="2">Plasmid unnamed1</plasmid>
    </source>
</reference>
<geneLocation type="plasmid" evidence="1">
    <name>unnamed1</name>
</geneLocation>
<dbReference type="EMBL" id="CP026310">
    <property type="protein sequence ID" value="AUV84269.1"/>
    <property type="molecule type" value="Genomic_DNA"/>
</dbReference>
<keyword evidence="2" id="KW-1185">Reference proteome</keyword>
<evidence type="ECO:0000313" key="2">
    <source>
        <dbReference type="Proteomes" id="UP000236584"/>
    </source>
</evidence>